<name>A0A1I6JQ50_9FIRM</name>
<gene>
    <name evidence="1" type="ORF">SAMN05661086_01861</name>
</gene>
<sequence length="140" mass="16433">MKLIENNQLGILGQPIRDTIRFTKLSESDKEKKCQRIMAKVKSGKRLTSNELAFLQQYYPELYIQAKKYMAEKEAFESRLKQARTKEEVNNLITYELQKCSQSAADPESKMNSVLESAKEFKQTEQYKKLPTQMKKRSNR</sequence>
<evidence type="ECO:0000313" key="1">
    <source>
        <dbReference type="EMBL" id="SFR81074.1"/>
    </source>
</evidence>
<dbReference type="AlphaFoldDB" id="A0A1I6JQ50"/>
<dbReference type="EMBL" id="FOYZ01000006">
    <property type="protein sequence ID" value="SFR81074.1"/>
    <property type="molecule type" value="Genomic_DNA"/>
</dbReference>
<dbReference type="OrthoDB" id="2066348at2"/>
<protein>
    <submittedName>
        <fullName evidence="1">Uncharacterized protein</fullName>
    </submittedName>
</protein>
<evidence type="ECO:0000313" key="2">
    <source>
        <dbReference type="Proteomes" id="UP000199659"/>
    </source>
</evidence>
<proteinExistence type="predicted"/>
<dbReference type="RefSeq" id="WP_092560406.1">
    <property type="nucleotide sequence ID" value="NZ_FOYZ01000006.1"/>
</dbReference>
<organism evidence="1 2">
    <name type="scientific">Anaeromicropila populeti</name>
    <dbReference type="NCBI Taxonomy" id="37658"/>
    <lineage>
        <taxon>Bacteria</taxon>
        <taxon>Bacillati</taxon>
        <taxon>Bacillota</taxon>
        <taxon>Clostridia</taxon>
        <taxon>Lachnospirales</taxon>
        <taxon>Lachnospiraceae</taxon>
        <taxon>Anaeromicropila</taxon>
    </lineage>
</organism>
<keyword evidence="2" id="KW-1185">Reference proteome</keyword>
<reference evidence="1 2" key="1">
    <citation type="submission" date="2016-10" db="EMBL/GenBank/DDBJ databases">
        <authorList>
            <person name="de Groot N.N."/>
        </authorList>
    </citation>
    <scope>NUCLEOTIDE SEQUENCE [LARGE SCALE GENOMIC DNA]</scope>
    <source>
        <strain evidence="1 2">743A</strain>
    </source>
</reference>
<dbReference type="Proteomes" id="UP000199659">
    <property type="component" value="Unassembled WGS sequence"/>
</dbReference>
<accession>A0A1I6JQ50</accession>